<protein>
    <submittedName>
        <fullName evidence="1">Uncharacterized protein</fullName>
    </submittedName>
</protein>
<reference evidence="1 2" key="1">
    <citation type="journal article" date="2019" name="Emerg. Microbes Infect.">
        <title>Comprehensive subspecies identification of 175 nontuberculous mycobacteria species based on 7547 genomic profiles.</title>
        <authorList>
            <person name="Matsumoto Y."/>
            <person name="Kinjo T."/>
            <person name="Motooka D."/>
            <person name="Nabeya D."/>
            <person name="Jung N."/>
            <person name="Uechi K."/>
            <person name="Horii T."/>
            <person name="Iida T."/>
            <person name="Fujita J."/>
            <person name="Nakamura S."/>
        </authorList>
    </citation>
    <scope>NUCLEOTIDE SEQUENCE [LARGE SCALE GENOMIC DNA]</scope>
    <source>
        <strain evidence="1 2">JCM 30996</strain>
    </source>
</reference>
<organism evidence="1 2">
    <name type="scientific">Mycolicibacterium hippocampi</name>
    <dbReference type="NCBI Taxonomy" id="659824"/>
    <lineage>
        <taxon>Bacteria</taxon>
        <taxon>Bacillati</taxon>
        <taxon>Actinomycetota</taxon>
        <taxon>Actinomycetes</taxon>
        <taxon>Mycobacteriales</taxon>
        <taxon>Mycobacteriaceae</taxon>
        <taxon>Mycolicibacterium</taxon>
    </lineage>
</organism>
<accession>A0A7I9ZH80</accession>
<dbReference type="EMBL" id="BLLB01000002">
    <property type="protein sequence ID" value="GFH00203.1"/>
    <property type="molecule type" value="Genomic_DNA"/>
</dbReference>
<name>A0A7I9ZH80_9MYCO</name>
<keyword evidence="2" id="KW-1185">Reference proteome</keyword>
<gene>
    <name evidence="1" type="ORF">MHIP_06860</name>
</gene>
<evidence type="ECO:0000313" key="2">
    <source>
        <dbReference type="Proteomes" id="UP000465304"/>
    </source>
</evidence>
<dbReference type="AlphaFoldDB" id="A0A7I9ZH80"/>
<evidence type="ECO:0000313" key="1">
    <source>
        <dbReference type="EMBL" id="GFH00203.1"/>
    </source>
</evidence>
<dbReference type="Proteomes" id="UP000465304">
    <property type="component" value="Unassembled WGS sequence"/>
</dbReference>
<proteinExistence type="predicted"/>
<comment type="caution">
    <text evidence="1">The sequence shown here is derived from an EMBL/GenBank/DDBJ whole genome shotgun (WGS) entry which is preliminary data.</text>
</comment>
<sequence>MTDIEIGPRGSGSTGCRRVGITNGLVPGWITTKPGPPAPRKSLPEADLRYTSPEVSHICEIGLYNSASTGNPQIRRTHALTETL</sequence>